<name>A0A095YN65_9BURK</name>
<accession>A0A095YN65</accession>
<organism evidence="1 2">
    <name type="scientific">Oligella urethralis DNF00040</name>
    <dbReference type="NCBI Taxonomy" id="1401065"/>
    <lineage>
        <taxon>Bacteria</taxon>
        <taxon>Pseudomonadati</taxon>
        <taxon>Pseudomonadota</taxon>
        <taxon>Betaproteobacteria</taxon>
        <taxon>Burkholderiales</taxon>
        <taxon>Alcaligenaceae</taxon>
        <taxon>Oligella</taxon>
    </lineage>
</organism>
<dbReference type="EMBL" id="JRNI01000135">
    <property type="protein sequence ID" value="KGF23870.1"/>
    <property type="molecule type" value="Genomic_DNA"/>
</dbReference>
<dbReference type="Proteomes" id="UP000029629">
    <property type="component" value="Unassembled WGS sequence"/>
</dbReference>
<dbReference type="RefSeq" id="WP_018575374.1">
    <property type="nucleotide sequence ID" value="NZ_JRNI01000135.1"/>
</dbReference>
<evidence type="ECO:0000313" key="1">
    <source>
        <dbReference type="EMBL" id="KGF23870.1"/>
    </source>
</evidence>
<dbReference type="OrthoDB" id="8688078at2"/>
<gene>
    <name evidence="1" type="ORF">HMPREF2130_11865</name>
</gene>
<dbReference type="AlphaFoldDB" id="A0A095YN65"/>
<comment type="caution">
    <text evidence="1">The sequence shown here is derived from an EMBL/GenBank/DDBJ whole genome shotgun (WGS) entry which is preliminary data.</text>
</comment>
<protein>
    <submittedName>
        <fullName evidence="1">Uncharacterized protein</fullName>
    </submittedName>
</protein>
<keyword evidence="2" id="KW-1185">Reference proteome</keyword>
<sequence length="115" mass="13450">MKINDKEDGENIEVFGIYWGEVFRSAGKIEYVTYFLGLPRDNGGWLMIYDSREVEIVDSVLKGQWTFFPNRYNGLYYAPLIQEKLLDDVMGREPEAIEKFIQFAKQDGLLETGFY</sequence>
<proteinExistence type="predicted"/>
<reference evidence="1 2" key="1">
    <citation type="submission" date="2014-07" db="EMBL/GenBank/DDBJ databases">
        <authorList>
            <person name="McCorrison J."/>
            <person name="Sanka R."/>
            <person name="Torralba M."/>
            <person name="Gillis M."/>
            <person name="Haft D.H."/>
            <person name="Methe B."/>
            <person name="Sutton G."/>
            <person name="Nelson K.E."/>
        </authorList>
    </citation>
    <scope>NUCLEOTIDE SEQUENCE [LARGE SCALE GENOMIC DNA]</scope>
    <source>
        <strain evidence="1 2">DNF00040</strain>
    </source>
</reference>
<evidence type="ECO:0000313" key="2">
    <source>
        <dbReference type="Proteomes" id="UP000029629"/>
    </source>
</evidence>